<evidence type="ECO:0000256" key="1">
    <source>
        <dbReference type="ARBA" id="ARBA00004370"/>
    </source>
</evidence>
<keyword evidence="8" id="KW-1185">Reference proteome</keyword>
<comment type="caution">
    <text evidence="7">The sequence shown here is derived from an EMBL/GenBank/DDBJ whole genome shotgun (WGS) entry which is preliminary data.</text>
</comment>
<evidence type="ECO:0000313" key="8">
    <source>
        <dbReference type="Proteomes" id="UP001175271"/>
    </source>
</evidence>
<evidence type="ECO:0000256" key="4">
    <source>
        <dbReference type="ARBA" id="ARBA00023136"/>
    </source>
</evidence>
<dbReference type="InterPro" id="IPR017452">
    <property type="entry name" value="GPCR_Rhodpsn_7TM"/>
</dbReference>
<gene>
    <name evidence="7" type="ORF">QR680_006271</name>
</gene>
<evidence type="ECO:0000256" key="3">
    <source>
        <dbReference type="ARBA" id="ARBA00022989"/>
    </source>
</evidence>
<name>A0AA39HX75_9BILA</name>
<dbReference type="InterPro" id="IPR047130">
    <property type="entry name" value="7TM_GPCR_Srsx_nematod"/>
</dbReference>
<feature type="transmembrane region" description="Helical" evidence="5">
    <location>
        <begin position="54"/>
        <end position="74"/>
    </location>
</feature>
<evidence type="ECO:0000313" key="7">
    <source>
        <dbReference type="EMBL" id="KAK0412542.1"/>
    </source>
</evidence>
<feature type="transmembrane region" description="Helical" evidence="5">
    <location>
        <begin position="174"/>
        <end position="193"/>
    </location>
</feature>
<reference evidence="7" key="1">
    <citation type="submission" date="2023-06" db="EMBL/GenBank/DDBJ databases">
        <title>Genomic analysis of the entomopathogenic nematode Steinernema hermaphroditum.</title>
        <authorList>
            <person name="Schwarz E.M."/>
            <person name="Heppert J.K."/>
            <person name="Baniya A."/>
            <person name="Schwartz H.T."/>
            <person name="Tan C.-H."/>
            <person name="Antoshechkin I."/>
            <person name="Sternberg P.W."/>
            <person name="Goodrich-Blair H."/>
            <person name="Dillman A.R."/>
        </authorList>
    </citation>
    <scope>NUCLEOTIDE SEQUENCE</scope>
    <source>
        <strain evidence="7">PS9179</strain>
        <tissue evidence="7">Whole animal</tissue>
    </source>
</reference>
<keyword evidence="4 5" id="KW-0472">Membrane</keyword>
<dbReference type="Pfam" id="PF10320">
    <property type="entry name" value="7TM_GPCR_Srsx"/>
    <property type="match status" value="1"/>
</dbReference>
<dbReference type="SUPFAM" id="SSF81321">
    <property type="entry name" value="Family A G protein-coupled receptor-like"/>
    <property type="match status" value="1"/>
</dbReference>
<feature type="transmembrane region" description="Helical" evidence="5">
    <location>
        <begin position="248"/>
        <end position="270"/>
    </location>
</feature>
<feature type="transmembrane region" description="Helical" evidence="5">
    <location>
        <begin position="89"/>
        <end position="109"/>
    </location>
</feature>
<dbReference type="Proteomes" id="UP001175271">
    <property type="component" value="Unassembled WGS sequence"/>
</dbReference>
<sequence length="318" mass="36360">MFNTSWSIAPSTQIQIASYFLPFYIANTILSTILNAVIIIVTIRSKEFRNVSNILIAVQAAGDLFITWDIPYLAYNTLKKRFVPMSTCFFFQLIPTLAMNTTTVTMLMIGVDRYLLITHSKWYISLNKKLYLSILFFIGSTYIFVVMCGNYLTRTEDDVLCFITDAMAGRGKDAWAFTQCLINIAVIVVYSRAKMALQKQRLVKDTDAKKIFKSVYLIMVFYMCGWMTSIMLLLPARILITDIHLTGIVELGLALFAATNLLVPFFVYYFQSPMYKREIRKLLRLRIDRRVGAGGSIFSLRSPNPTGSNYRVYTNPHA</sequence>
<dbReference type="EMBL" id="JAUCMV010000003">
    <property type="protein sequence ID" value="KAK0412542.1"/>
    <property type="molecule type" value="Genomic_DNA"/>
</dbReference>
<dbReference type="Gene3D" id="1.20.1070.10">
    <property type="entry name" value="Rhodopsin 7-helix transmembrane proteins"/>
    <property type="match status" value="1"/>
</dbReference>
<organism evidence="7 8">
    <name type="scientific">Steinernema hermaphroditum</name>
    <dbReference type="NCBI Taxonomy" id="289476"/>
    <lineage>
        <taxon>Eukaryota</taxon>
        <taxon>Metazoa</taxon>
        <taxon>Ecdysozoa</taxon>
        <taxon>Nematoda</taxon>
        <taxon>Chromadorea</taxon>
        <taxon>Rhabditida</taxon>
        <taxon>Tylenchina</taxon>
        <taxon>Panagrolaimomorpha</taxon>
        <taxon>Strongyloidoidea</taxon>
        <taxon>Steinernematidae</taxon>
        <taxon>Steinernema</taxon>
    </lineage>
</organism>
<keyword evidence="2 5" id="KW-0812">Transmembrane</keyword>
<dbReference type="GO" id="GO:0004930">
    <property type="term" value="F:G protein-coupled receptor activity"/>
    <property type="evidence" value="ECO:0007669"/>
    <property type="project" value="InterPro"/>
</dbReference>
<evidence type="ECO:0000256" key="5">
    <source>
        <dbReference type="SAM" id="Phobius"/>
    </source>
</evidence>
<dbReference type="AlphaFoldDB" id="A0AA39HX75"/>
<evidence type="ECO:0000259" key="6">
    <source>
        <dbReference type="PROSITE" id="PS50262"/>
    </source>
</evidence>
<dbReference type="InterPro" id="IPR019424">
    <property type="entry name" value="7TM_GPCR_Srsx"/>
</dbReference>
<dbReference type="GO" id="GO:0016020">
    <property type="term" value="C:membrane"/>
    <property type="evidence" value="ECO:0007669"/>
    <property type="project" value="UniProtKB-SubCell"/>
</dbReference>
<accession>A0AA39HX75</accession>
<feature type="transmembrane region" description="Helical" evidence="5">
    <location>
        <begin position="20"/>
        <end position="42"/>
    </location>
</feature>
<feature type="transmembrane region" description="Helical" evidence="5">
    <location>
        <begin position="130"/>
        <end position="152"/>
    </location>
</feature>
<feature type="transmembrane region" description="Helical" evidence="5">
    <location>
        <begin position="214"/>
        <end position="236"/>
    </location>
</feature>
<dbReference type="CDD" id="cd00637">
    <property type="entry name" value="7tm_classA_rhodopsin-like"/>
    <property type="match status" value="1"/>
</dbReference>
<evidence type="ECO:0000256" key="2">
    <source>
        <dbReference type="ARBA" id="ARBA00022692"/>
    </source>
</evidence>
<dbReference type="SMART" id="SM01381">
    <property type="entry name" value="7TM_GPCR_Srsx"/>
    <property type="match status" value="1"/>
</dbReference>
<feature type="domain" description="G-protein coupled receptors family 1 profile" evidence="6">
    <location>
        <begin position="34"/>
        <end position="268"/>
    </location>
</feature>
<proteinExistence type="predicted"/>
<dbReference type="PROSITE" id="PS50262">
    <property type="entry name" value="G_PROTEIN_RECEP_F1_2"/>
    <property type="match status" value="1"/>
</dbReference>
<dbReference type="PANTHER" id="PTHR23360">
    <property type="entry name" value="G-PROTEIN COUPLED RECEPTORS FAMILY 1 PROFILE DOMAIN-CONTAINING PROTEIN-RELATED"/>
    <property type="match status" value="1"/>
</dbReference>
<dbReference type="InterPro" id="IPR000276">
    <property type="entry name" value="GPCR_Rhodpsn"/>
</dbReference>
<dbReference type="PANTHER" id="PTHR23360:SF16">
    <property type="entry name" value="G-PROTEIN COUPLED RECEPTORS FAMILY 1 PROFILE DOMAIN-CONTAINING PROTEIN"/>
    <property type="match status" value="1"/>
</dbReference>
<dbReference type="PROSITE" id="PS00237">
    <property type="entry name" value="G_PROTEIN_RECEP_F1_1"/>
    <property type="match status" value="1"/>
</dbReference>
<protein>
    <recommendedName>
        <fullName evidence="6">G-protein coupled receptors family 1 profile domain-containing protein</fullName>
    </recommendedName>
</protein>
<keyword evidence="3 5" id="KW-1133">Transmembrane helix</keyword>
<comment type="subcellular location">
    <subcellularLocation>
        <location evidence="1">Membrane</location>
    </subcellularLocation>
</comment>